<gene>
    <name evidence="2" type="ORF">C4F49_00285</name>
</gene>
<dbReference type="InterPro" id="IPR024311">
    <property type="entry name" value="Lipocalin-like"/>
</dbReference>
<evidence type="ECO:0000313" key="2">
    <source>
        <dbReference type="EMBL" id="MBE8712117.1"/>
    </source>
</evidence>
<evidence type="ECO:0000259" key="1">
    <source>
        <dbReference type="Pfam" id="PF13924"/>
    </source>
</evidence>
<dbReference type="EMBL" id="PRDK01000001">
    <property type="protein sequence ID" value="MBE8712117.1"/>
    <property type="molecule type" value="Genomic_DNA"/>
</dbReference>
<dbReference type="RefSeq" id="WP_196934462.1">
    <property type="nucleotide sequence ID" value="NZ_MU158698.1"/>
</dbReference>
<dbReference type="Pfam" id="PF13924">
    <property type="entry name" value="Lipocalin_5"/>
    <property type="match status" value="1"/>
</dbReference>
<dbReference type="Proteomes" id="UP000616201">
    <property type="component" value="Unassembled WGS sequence"/>
</dbReference>
<sequence length="171" mass="19355">MTSIKNELIGTWTLLSYIEVPINGADSIFPMGKNPKGILIYGADDYMSVQISAGNRAHYSTSDRFFAPEEEVIAGMNSYVAYCGKFEIDNYSAIVTYDISNSLYPNWEGQRLTRKAVFDGDVLCLKSVEPVLSNKLMVNSYLTWQRVEKVEMASARDRFMDLKQKVANQTY</sequence>
<name>A0A928USV3_9SPHI</name>
<proteinExistence type="predicted"/>
<evidence type="ECO:0000313" key="3">
    <source>
        <dbReference type="Proteomes" id="UP000616201"/>
    </source>
</evidence>
<organism evidence="2 3">
    <name type="scientific">Sphingobacterium hungaricum</name>
    <dbReference type="NCBI Taxonomy" id="2082723"/>
    <lineage>
        <taxon>Bacteria</taxon>
        <taxon>Pseudomonadati</taxon>
        <taxon>Bacteroidota</taxon>
        <taxon>Sphingobacteriia</taxon>
        <taxon>Sphingobacteriales</taxon>
        <taxon>Sphingobacteriaceae</taxon>
        <taxon>Sphingobacterium</taxon>
    </lineage>
</organism>
<reference evidence="2" key="1">
    <citation type="submission" date="2018-02" db="EMBL/GenBank/DDBJ databases">
        <authorList>
            <person name="Vasarhelyi B.M."/>
            <person name="Deshmukh S."/>
            <person name="Balint B."/>
            <person name="Kukolya J."/>
        </authorList>
    </citation>
    <scope>NUCLEOTIDE SEQUENCE</scope>
    <source>
        <strain evidence="2">KB22</strain>
    </source>
</reference>
<feature type="domain" description="Lipocalin-like" evidence="1">
    <location>
        <begin position="9"/>
        <end position="147"/>
    </location>
</feature>
<keyword evidence="3" id="KW-1185">Reference proteome</keyword>
<dbReference type="AlphaFoldDB" id="A0A928USV3"/>
<protein>
    <recommendedName>
        <fullName evidence="1">Lipocalin-like domain-containing protein</fullName>
    </recommendedName>
</protein>
<comment type="caution">
    <text evidence="2">The sequence shown here is derived from an EMBL/GenBank/DDBJ whole genome shotgun (WGS) entry which is preliminary data.</text>
</comment>
<accession>A0A928USV3</accession>